<sequence length="254" mass="27332">MSTDFLHMTAPGQAPDASTRPSGGEGSGEPLYRLAGVDKEYDGPAEQLTILRGVDLSIRQGESVAIVGASGSGKSTLLHLLGTLDTPSQGQVLFQGRDMGAMSPDEKAGLRNREIGFVFQFHHLLPEFDTLENVAMQAIIAGMPRAQALARARDTLALVGLADRTAHRVTTLSGGERQRAAIARAILMRPKVLLADEPTGNLDARTGDVVARLLLELNRELGMTLVIVTHNRELADLMGRCLELRAGELYDQTR</sequence>
<evidence type="ECO:0000256" key="5">
    <source>
        <dbReference type="SAM" id="MobiDB-lite"/>
    </source>
</evidence>
<evidence type="ECO:0000256" key="1">
    <source>
        <dbReference type="ARBA" id="ARBA00022448"/>
    </source>
</evidence>
<dbReference type="GO" id="GO:0098796">
    <property type="term" value="C:membrane protein complex"/>
    <property type="evidence" value="ECO:0007669"/>
    <property type="project" value="UniProtKB-ARBA"/>
</dbReference>
<dbReference type="Gene3D" id="3.40.50.300">
    <property type="entry name" value="P-loop containing nucleotide triphosphate hydrolases"/>
    <property type="match status" value="1"/>
</dbReference>
<evidence type="ECO:0000256" key="3">
    <source>
        <dbReference type="ARBA" id="ARBA00022840"/>
    </source>
</evidence>
<dbReference type="KEGG" id="dvm:DvMF_2995"/>
<dbReference type="PROSITE" id="PS50893">
    <property type="entry name" value="ABC_TRANSPORTER_2"/>
    <property type="match status" value="1"/>
</dbReference>
<protein>
    <submittedName>
        <fullName evidence="7">ABC transporter related</fullName>
    </submittedName>
</protein>
<dbReference type="PROSITE" id="PS00211">
    <property type="entry name" value="ABC_TRANSPORTER_1"/>
    <property type="match status" value="1"/>
</dbReference>
<dbReference type="GO" id="GO:0005524">
    <property type="term" value="F:ATP binding"/>
    <property type="evidence" value="ECO:0007669"/>
    <property type="project" value="UniProtKB-KW"/>
</dbReference>
<keyword evidence="1" id="KW-0813">Transport</keyword>
<dbReference type="InterPro" id="IPR027417">
    <property type="entry name" value="P-loop_NTPase"/>
</dbReference>
<keyword evidence="3" id="KW-0067">ATP-binding</keyword>
<dbReference type="GO" id="GO:0016887">
    <property type="term" value="F:ATP hydrolysis activity"/>
    <property type="evidence" value="ECO:0007669"/>
    <property type="project" value="InterPro"/>
</dbReference>
<accession>B8DSH7</accession>
<evidence type="ECO:0000259" key="6">
    <source>
        <dbReference type="PROSITE" id="PS50893"/>
    </source>
</evidence>
<dbReference type="GO" id="GO:0005886">
    <property type="term" value="C:plasma membrane"/>
    <property type="evidence" value="ECO:0007669"/>
    <property type="project" value="TreeGrafter"/>
</dbReference>
<organism evidence="7">
    <name type="scientific">Nitratidesulfovibrio vulgaris (strain DSM 19637 / Miyazaki F)</name>
    <name type="common">Desulfovibrio vulgaris</name>
    <dbReference type="NCBI Taxonomy" id="883"/>
    <lineage>
        <taxon>Bacteria</taxon>
        <taxon>Pseudomonadati</taxon>
        <taxon>Thermodesulfobacteriota</taxon>
        <taxon>Desulfovibrionia</taxon>
        <taxon>Desulfovibrionales</taxon>
        <taxon>Desulfovibrionaceae</taxon>
        <taxon>Nitratidesulfovibrio</taxon>
    </lineage>
</organism>
<dbReference type="InterPro" id="IPR003593">
    <property type="entry name" value="AAA+_ATPase"/>
</dbReference>
<dbReference type="STRING" id="883.DvMF_2995"/>
<dbReference type="InterPro" id="IPR003439">
    <property type="entry name" value="ABC_transporter-like_ATP-bd"/>
</dbReference>
<dbReference type="InterPro" id="IPR017871">
    <property type="entry name" value="ABC_transporter-like_CS"/>
</dbReference>
<feature type="domain" description="ABC transporter" evidence="6">
    <location>
        <begin position="32"/>
        <end position="254"/>
    </location>
</feature>
<dbReference type="EMBL" id="CP001197">
    <property type="protein sequence ID" value="ACL09932.1"/>
    <property type="molecule type" value="Genomic_DNA"/>
</dbReference>
<feature type="region of interest" description="Disordered" evidence="5">
    <location>
        <begin position="1"/>
        <end position="31"/>
    </location>
</feature>
<evidence type="ECO:0000256" key="4">
    <source>
        <dbReference type="ARBA" id="ARBA00038388"/>
    </source>
</evidence>
<comment type="similarity">
    <text evidence="4">Belongs to the ABC transporter superfamily. Macrolide exporter (TC 3.A.1.122) family.</text>
</comment>
<dbReference type="PANTHER" id="PTHR24220">
    <property type="entry name" value="IMPORT ATP-BINDING PROTEIN"/>
    <property type="match status" value="1"/>
</dbReference>
<keyword evidence="2" id="KW-0547">Nucleotide-binding</keyword>
<reference evidence="7" key="1">
    <citation type="submission" date="2008-10" db="EMBL/GenBank/DDBJ databases">
        <title>Complete sequence of Desulfovibrio vulgaris str. 'Miyazaki F'.</title>
        <authorList>
            <person name="Lucas S."/>
            <person name="Copeland A."/>
            <person name="Lapidus A."/>
            <person name="Glavina del Rio T."/>
            <person name="Dalin E."/>
            <person name="Tice H."/>
            <person name="Bruce D."/>
            <person name="Goodwin L."/>
            <person name="Pitluck S."/>
            <person name="Sims D."/>
            <person name="Brettin T."/>
            <person name="Detter J.C."/>
            <person name="Han C."/>
            <person name="Larimer F."/>
            <person name="Land M."/>
            <person name="Hauser L."/>
            <person name="Kyrpides N."/>
            <person name="Mikhailova N."/>
            <person name="Hazen T.C."/>
            <person name="Richardson P."/>
        </authorList>
    </citation>
    <scope>NUCLEOTIDE SEQUENCE</scope>
    <source>
        <strain evidence="7">Miyazaki F</strain>
    </source>
</reference>
<name>B8DSH7_NITV9</name>
<proteinExistence type="inferred from homology"/>
<dbReference type="eggNOG" id="COG1136">
    <property type="taxonomic scope" value="Bacteria"/>
</dbReference>
<dbReference type="PANTHER" id="PTHR24220:SF689">
    <property type="entry name" value="LIPOPROTEIN-RELEASING SYSTEM ATP-BINDING PROTEIN LOLD"/>
    <property type="match status" value="1"/>
</dbReference>
<dbReference type="SMART" id="SM00382">
    <property type="entry name" value="AAA"/>
    <property type="match status" value="1"/>
</dbReference>
<dbReference type="FunFam" id="3.40.50.300:FF:000032">
    <property type="entry name" value="Export ABC transporter ATP-binding protein"/>
    <property type="match status" value="1"/>
</dbReference>
<dbReference type="SUPFAM" id="SSF52540">
    <property type="entry name" value="P-loop containing nucleoside triphosphate hydrolases"/>
    <property type="match status" value="1"/>
</dbReference>
<evidence type="ECO:0000256" key="2">
    <source>
        <dbReference type="ARBA" id="ARBA00022741"/>
    </source>
</evidence>
<gene>
    <name evidence="7" type="ordered locus">DvMF_2995</name>
</gene>
<dbReference type="Pfam" id="PF00005">
    <property type="entry name" value="ABC_tran"/>
    <property type="match status" value="1"/>
</dbReference>
<evidence type="ECO:0000313" key="7">
    <source>
        <dbReference type="EMBL" id="ACL09932.1"/>
    </source>
</evidence>
<dbReference type="InterPro" id="IPR015854">
    <property type="entry name" value="ABC_transpr_LolD-like"/>
</dbReference>
<dbReference type="GO" id="GO:0022857">
    <property type="term" value="F:transmembrane transporter activity"/>
    <property type="evidence" value="ECO:0007669"/>
    <property type="project" value="UniProtKB-ARBA"/>
</dbReference>
<dbReference type="CDD" id="cd03255">
    <property type="entry name" value="ABC_MJ0796_LolCDE_FtsE"/>
    <property type="match status" value="1"/>
</dbReference>
<dbReference type="AlphaFoldDB" id="B8DSH7"/>
<dbReference type="HOGENOM" id="CLU_000604_1_22_7"/>
<dbReference type="InterPro" id="IPR017911">
    <property type="entry name" value="MacB-like_ATP-bd"/>
</dbReference>